<dbReference type="PANTHER" id="PTHR37984">
    <property type="entry name" value="PROTEIN CBG26694"/>
    <property type="match status" value="1"/>
</dbReference>
<accession>A0AA89BPZ7</accession>
<dbReference type="PANTHER" id="PTHR37984:SF8">
    <property type="entry name" value="CCHC-TYPE DOMAIN-CONTAINING PROTEIN"/>
    <property type="match status" value="1"/>
</dbReference>
<dbReference type="CDD" id="cd05481">
    <property type="entry name" value="retropepsin_like_LTR_1"/>
    <property type="match status" value="1"/>
</dbReference>
<dbReference type="InterPro" id="IPR000477">
    <property type="entry name" value="RT_dom"/>
</dbReference>
<dbReference type="InterPro" id="IPR043502">
    <property type="entry name" value="DNA/RNA_pol_sf"/>
</dbReference>
<feature type="compositionally biased region" description="Basic and acidic residues" evidence="1">
    <location>
        <begin position="208"/>
        <end position="218"/>
    </location>
</feature>
<dbReference type="EMBL" id="VSWD01000014">
    <property type="protein sequence ID" value="KAK3083269.1"/>
    <property type="molecule type" value="Genomic_DNA"/>
</dbReference>
<dbReference type="CDD" id="cd01647">
    <property type="entry name" value="RT_LTR"/>
    <property type="match status" value="1"/>
</dbReference>
<reference evidence="3" key="1">
    <citation type="submission" date="2019-08" db="EMBL/GenBank/DDBJ databases">
        <title>The improved chromosome-level genome for the pearl oyster Pinctada fucata martensii using PacBio sequencing and Hi-C.</title>
        <authorList>
            <person name="Zheng Z."/>
        </authorList>
    </citation>
    <scope>NUCLEOTIDE SEQUENCE</scope>
    <source>
        <strain evidence="3">ZZ-2019</strain>
        <tissue evidence="3">Adductor muscle</tissue>
    </source>
</reference>
<sequence>MGEPNIVTNTVVMNIPFPKQLEMKGDLSLNWKHFKRIWENYEVATGLNDKEEKLRCATFLTCLGSDALKVYDGLKFENEDNRNKIDEVIKAMEDFCVGQTNEIFERYTFNKRDQEVNETIDAYVASLRTLAKTCKYNAMEDQMIRDRIVLGLRDNSTRKKLLQEKALDLQRCIDICRANEKTSIQMKNLEDVQYVRKKPKKPQQNQEKPPRRKPEEKGATGGKQYDKCSYCGNRHVPKKDKCPANGAVCGNCHRYNHFTKMCKAKKSFKQRKHGVHDIADDDPESDTSEEFVMTVENLNVNSISSKKHNAVMKINDQHVEFQLDNGSTANILPQHIYGKVCNDPRGELLSKSNVTLIMFNKSETKALGQIRLSVRNPKNNKKYNIEFQVVKGEQLHSILGIKVIQAMGLITVNHETFMTRNQFQQEVISDIGNINRDIDQKFKTVFEGQGNLEGKLKLEVDPEVKPVKMPAWKVPLAVKSKLKEELDRLEKLQIIKPVNQPTDWISSLVVAPKPNGRIRLCIDPRPLNQALKRNHHPTPLIEDILPELSKARIFSVVDARDGFWHVELEDKSSYLTTFATPWGRYRWTRMPFGISPAPEEFQRRMEEALEGLDGIKPIHDDILIHGCGDNDKEAEEDHDRKFRSLLQRCLEKKNQVEQRENETESRICSVFRISDF</sequence>
<dbReference type="Proteomes" id="UP001186944">
    <property type="component" value="Unassembled WGS sequence"/>
</dbReference>
<comment type="caution">
    <text evidence="3">The sequence shown here is derived from an EMBL/GenBank/DDBJ whole genome shotgun (WGS) entry which is preliminary data.</text>
</comment>
<dbReference type="InterPro" id="IPR050951">
    <property type="entry name" value="Retrovirus_Pol_polyprotein"/>
</dbReference>
<feature type="domain" description="Reverse transcriptase" evidence="2">
    <location>
        <begin position="512"/>
        <end position="655"/>
    </location>
</feature>
<feature type="region of interest" description="Disordered" evidence="1">
    <location>
        <begin position="195"/>
        <end position="223"/>
    </location>
</feature>
<dbReference type="InterPro" id="IPR021109">
    <property type="entry name" value="Peptidase_aspartic_dom_sf"/>
</dbReference>
<gene>
    <name evidence="3" type="ORF">FSP39_018035</name>
</gene>
<dbReference type="SUPFAM" id="SSF56672">
    <property type="entry name" value="DNA/RNA polymerases"/>
    <property type="match status" value="1"/>
</dbReference>
<organism evidence="3 4">
    <name type="scientific">Pinctada imbricata</name>
    <name type="common">Atlantic pearl-oyster</name>
    <name type="synonym">Pinctada martensii</name>
    <dbReference type="NCBI Taxonomy" id="66713"/>
    <lineage>
        <taxon>Eukaryota</taxon>
        <taxon>Metazoa</taxon>
        <taxon>Spiralia</taxon>
        <taxon>Lophotrochozoa</taxon>
        <taxon>Mollusca</taxon>
        <taxon>Bivalvia</taxon>
        <taxon>Autobranchia</taxon>
        <taxon>Pteriomorphia</taxon>
        <taxon>Pterioida</taxon>
        <taxon>Pterioidea</taxon>
        <taxon>Pteriidae</taxon>
        <taxon>Pinctada</taxon>
    </lineage>
</organism>
<dbReference type="Gene3D" id="3.30.70.270">
    <property type="match status" value="1"/>
</dbReference>
<dbReference type="FunFam" id="3.10.10.10:FF:000003">
    <property type="entry name" value="Retrovirus-related Pol polyprotein from transposon 297-like Protein"/>
    <property type="match status" value="1"/>
</dbReference>
<dbReference type="AlphaFoldDB" id="A0AA89BPZ7"/>
<evidence type="ECO:0000256" key="1">
    <source>
        <dbReference type="SAM" id="MobiDB-lite"/>
    </source>
</evidence>
<dbReference type="Gene3D" id="2.40.70.10">
    <property type="entry name" value="Acid Proteases"/>
    <property type="match status" value="1"/>
</dbReference>
<evidence type="ECO:0000313" key="4">
    <source>
        <dbReference type="Proteomes" id="UP001186944"/>
    </source>
</evidence>
<evidence type="ECO:0000259" key="2">
    <source>
        <dbReference type="Pfam" id="PF00078"/>
    </source>
</evidence>
<dbReference type="Gene3D" id="3.10.10.10">
    <property type="entry name" value="HIV Type 1 Reverse Transcriptase, subunit A, domain 1"/>
    <property type="match status" value="1"/>
</dbReference>
<keyword evidence="4" id="KW-1185">Reference proteome</keyword>
<dbReference type="Pfam" id="PF00078">
    <property type="entry name" value="RVT_1"/>
    <property type="match status" value="1"/>
</dbReference>
<evidence type="ECO:0000313" key="3">
    <source>
        <dbReference type="EMBL" id="KAK3083269.1"/>
    </source>
</evidence>
<name>A0AA89BPZ7_PINIB</name>
<dbReference type="InterPro" id="IPR043128">
    <property type="entry name" value="Rev_trsase/Diguanyl_cyclase"/>
</dbReference>
<proteinExistence type="predicted"/>
<protein>
    <recommendedName>
        <fullName evidence="2">Reverse transcriptase domain-containing protein</fullName>
    </recommendedName>
</protein>